<evidence type="ECO:0000256" key="2">
    <source>
        <dbReference type="ARBA" id="ARBA00007362"/>
    </source>
</evidence>
<comment type="subcellular location">
    <subcellularLocation>
        <location evidence="1">Membrane</location>
        <topology evidence="1">Multi-pass membrane protein</topology>
    </subcellularLocation>
</comment>
<feature type="transmembrane region" description="Helical" evidence="7">
    <location>
        <begin position="164"/>
        <end position="184"/>
    </location>
</feature>
<evidence type="ECO:0000313" key="9">
    <source>
        <dbReference type="EMBL" id="WCO67402.1"/>
    </source>
</evidence>
<feature type="transmembrane region" description="Helical" evidence="7">
    <location>
        <begin position="25"/>
        <end position="46"/>
    </location>
</feature>
<feature type="transmembrane region" description="Helical" evidence="7">
    <location>
        <begin position="196"/>
        <end position="216"/>
    </location>
</feature>
<dbReference type="InterPro" id="IPR037185">
    <property type="entry name" value="EmrE-like"/>
</dbReference>
<name>A0AAF0BU30_9ACTN</name>
<dbReference type="GO" id="GO:0016020">
    <property type="term" value="C:membrane"/>
    <property type="evidence" value="ECO:0007669"/>
    <property type="project" value="UniProtKB-SubCell"/>
</dbReference>
<evidence type="ECO:0000256" key="6">
    <source>
        <dbReference type="SAM" id="MobiDB-lite"/>
    </source>
</evidence>
<sequence>MSATSVPPPTDGPRATGHAFAPVDWALFAGIAGIWGASFLFIAIGLEAFSPGVVTLLRVGLGALTLNLLPGPRIRVDPADRLRVVALSVLWVGIPFTLFPIAEQHITSAVTGLLNGAMPLFTALFAALFFGTRTSGVQLVGVGVGFLGVVAISIPSAGEGSSEAWGVALVVLATVCYGLAINIAAPLQARYGSRPLMARMLLLATLWTLPYGLVGIPSSSLALAPVVAVAVLGLVGTGLAFLIMGTLVGRVGSTRASFITYLIPVVALVLGVVVQDEEVAPLALLGVVLVIGGALLASRAERPRPAPPGAPHDGGPGAGHPARP</sequence>
<feature type="transmembrane region" description="Helical" evidence="7">
    <location>
        <begin position="222"/>
        <end position="244"/>
    </location>
</feature>
<reference evidence="9" key="1">
    <citation type="submission" date="2023-01" db="EMBL/GenBank/DDBJ databases">
        <title>The diversity of Class Acidimicrobiia in South China Sea sediment environments and the proposal of Iamia marina sp. nov., a novel species of the genus Iamia.</title>
        <authorList>
            <person name="He Y."/>
            <person name="Tian X."/>
        </authorList>
    </citation>
    <scope>NUCLEOTIDE SEQUENCE</scope>
    <source>
        <strain evidence="9">DSM 19957</strain>
    </source>
</reference>
<feature type="domain" description="EamA" evidence="8">
    <location>
        <begin position="29"/>
        <end position="153"/>
    </location>
</feature>
<dbReference type="EMBL" id="CP116942">
    <property type="protein sequence ID" value="WCO67402.1"/>
    <property type="molecule type" value="Genomic_DNA"/>
</dbReference>
<dbReference type="KEGG" id="ima:PO878_01550"/>
<keyword evidence="4 7" id="KW-1133">Transmembrane helix</keyword>
<dbReference type="Pfam" id="PF00892">
    <property type="entry name" value="EamA"/>
    <property type="match status" value="2"/>
</dbReference>
<feature type="transmembrane region" description="Helical" evidence="7">
    <location>
        <begin position="279"/>
        <end position="297"/>
    </location>
</feature>
<dbReference type="PANTHER" id="PTHR32322">
    <property type="entry name" value="INNER MEMBRANE TRANSPORTER"/>
    <property type="match status" value="1"/>
</dbReference>
<dbReference type="SUPFAM" id="SSF103481">
    <property type="entry name" value="Multidrug resistance efflux transporter EmrE"/>
    <property type="match status" value="2"/>
</dbReference>
<dbReference type="Proteomes" id="UP001216390">
    <property type="component" value="Chromosome"/>
</dbReference>
<protein>
    <submittedName>
        <fullName evidence="9">DMT family transporter</fullName>
    </submittedName>
</protein>
<feature type="transmembrane region" description="Helical" evidence="7">
    <location>
        <begin position="82"/>
        <end position="102"/>
    </location>
</feature>
<feature type="transmembrane region" description="Helical" evidence="7">
    <location>
        <begin position="108"/>
        <end position="130"/>
    </location>
</feature>
<evidence type="ECO:0000313" key="10">
    <source>
        <dbReference type="Proteomes" id="UP001216390"/>
    </source>
</evidence>
<evidence type="ECO:0000259" key="8">
    <source>
        <dbReference type="Pfam" id="PF00892"/>
    </source>
</evidence>
<evidence type="ECO:0000256" key="3">
    <source>
        <dbReference type="ARBA" id="ARBA00022692"/>
    </source>
</evidence>
<dbReference type="InterPro" id="IPR000620">
    <property type="entry name" value="EamA_dom"/>
</dbReference>
<keyword evidence="3 7" id="KW-0812">Transmembrane</keyword>
<dbReference type="PANTHER" id="PTHR32322:SF2">
    <property type="entry name" value="EAMA DOMAIN-CONTAINING PROTEIN"/>
    <property type="match status" value="1"/>
</dbReference>
<dbReference type="RefSeq" id="WP_272736924.1">
    <property type="nucleotide sequence ID" value="NZ_CP116942.1"/>
</dbReference>
<dbReference type="InterPro" id="IPR050638">
    <property type="entry name" value="AA-Vitamin_Transporters"/>
</dbReference>
<dbReference type="AlphaFoldDB" id="A0AAF0BU30"/>
<feature type="domain" description="EamA" evidence="8">
    <location>
        <begin position="165"/>
        <end position="298"/>
    </location>
</feature>
<feature type="region of interest" description="Disordered" evidence="6">
    <location>
        <begin position="302"/>
        <end position="324"/>
    </location>
</feature>
<comment type="similarity">
    <text evidence="2">Belongs to the EamA transporter family.</text>
</comment>
<organism evidence="9 10">
    <name type="scientific">Iamia majanohamensis</name>
    <dbReference type="NCBI Taxonomy" id="467976"/>
    <lineage>
        <taxon>Bacteria</taxon>
        <taxon>Bacillati</taxon>
        <taxon>Actinomycetota</taxon>
        <taxon>Acidimicrobiia</taxon>
        <taxon>Acidimicrobiales</taxon>
        <taxon>Iamiaceae</taxon>
        <taxon>Iamia</taxon>
    </lineage>
</organism>
<keyword evidence="5 7" id="KW-0472">Membrane</keyword>
<feature type="transmembrane region" description="Helical" evidence="7">
    <location>
        <begin position="256"/>
        <end position="273"/>
    </location>
</feature>
<keyword evidence="10" id="KW-1185">Reference proteome</keyword>
<evidence type="ECO:0000256" key="1">
    <source>
        <dbReference type="ARBA" id="ARBA00004141"/>
    </source>
</evidence>
<feature type="transmembrane region" description="Helical" evidence="7">
    <location>
        <begin position="137"/>
        <end position="158"/>
    </location>
</feature>
<evidence type="ECO:0000256" key="4">
    <source>
        <dbReference type="ARBA" id="ARBA00022989"/>
    </source>
</evidence>
<gene>
    <name evidence="9" type="ORF">PO878_01550</name>
</gene>
<evidence type="ECO:0000256" key="5">
    <source>
        <dbReference type="ARBA" id="ARBA00023136"/>
    </source>
</evidence>
<accession>A0AAF0BU30</accession>
<proteinExistence type="inferred from homology"/>
<evidence type="ECO:0000256" key="7">
    <source>
        <dbReference type="SAM" id="Phobius"/>
    </source>
</evidence>